<evidence type="ECO:0000313" key="4">
    <source>
        <dbReference type="Proteomes" id="UP001595681"/>
    </source>
</evidence>
<reference evidence="4" key="1">
    <citation type="journal article" date="2019" name="Int. J. Syst. Evol. Microbiol.">
        <title>The Global Catalogue of Microorganisms (GCM) 10K type strain sequencing project: providing services to taxonomists for standard genome sequencing and annotation.</title>
        <authorList>
            <consortium name="The Broad Institute Genomics Platform"/>
            <consortium name="The Broad Institute Genome Sequencing Center for Infectious Disease"/>
            <person name="Wu L."/>
            <person name="Ma J."/>
        </authorList>
    </citation>
    <scope>NUCLEOTIDE SEQUENCE [LARGE SCALE GENOMIC DNA]</scope>
    <source>
        <strain evidence="4">CCM 7491</strain>
    </source>
</reference>
<dbReference type="Proteomes" id="UP001595681">
    <property type="component" value="Unassembled WGS sequence"/>
</dbReference>
<evidence type="ECO:0000256" key="2">
    <source>
        <dbReference type="SAM" id="SignalP"/>
    </source>
</evidence>
<dbReference type="PROSITE" id="PS51257">
    <property type="entry name" value="PROKAR_LIPOPROTEIN"/>
    <property type="match status" value="1"/>
</dbReference>
<feature type="region of interest" description="Disordered" evidence="1">
    <location>
        <begin position="42"/>
        <end position="77"/>
    </location>
</feature>
<dbReference type="EMBL" id="JBHRVU010000004">
    <property type="protein sequence ID" value="MFC3439874.1"/>
    <property type="molecule type" value="Genomic_DNA"/>
</dbReference>
<proteinExistence type="predicted"/>
<feature type="chain" id="PRO_5045180153" evidence="2">
    <location>
        <begin position="20"/>
        <end position="168"/>
    </location>
</feature>
<accession>A0ABV7N8R2</accession>
<dbReference type="RefSeq" id="WP_380792427.1">
    <property type="nucleotide sequence ID" value="NZ_JBHRVU010000004.1"/>
</dbReference>
<name>A0ABV7N8R2_9SPHN</name>
<organism evidence="3 4">
    <name type="scientific">Sphingobium rhizovicinum</name>
    <dbReference type="NCBI Taxonomy" id="432308"/>
    <lineage>
        <taxon>Bacteria</taxon>
        <taxon>Pseudomonadati</taxon>
        <taxon>Pseudomonadota</taxon>
        <taxon>Alphaproteobacteria</taxon>
        <taxon>Sphingomonadales</taxon>
        <taxon>Sphingomonadaceae</taxon>
        <taxon>Sphingobium</taxon>
    </lineage>
</organism>
<keyword evidence="4" id="KW-1185">Reference proteome</keyword>
<evidence type="ECO:0000256" key="1">
    <source>
        <dbReference type="SAM" id="MobiDB-lite"/>
    </source>
</evidence>
<feature type="signal peptide" evidence="2">
    <location>
        <begin position="1"/>
        <end position="19"/>
    </location>
</feature>
<evidence type="ECO:0000313" key="3">
    <source>
        <dbReference type="EMBL" id="MFC3439874.1"/>
    </source>
</evidence>
<comment type="caution">
    <text evidence="3">The sequence shown here is derived from an EMBL/GenBank/DDBJ whole genome shotgun (WGS) entry which is preliminary data.</text>
</comment>
<protein>
    <submittedName>
        <fullName evidence="3">Membrane-like protein</fullName>
    </submittedName>
</protein>
<sequence length="168" mass="17567">MKPIAALLLAMLLSGCGKGDPATNQAQPKAVANVITPINNSIPANAASDTPPAPQPVAKPKPLVSRGTSKALPTPPDYRAIGTEPFWGVTLRGTTALLERPDHAPLHFVVHDRSDDRTLRFVGDGFALSATEGPCSDGMSEAIWSDRVQISFADGTLKGCGGMREDGP</sequence>
<keyword evidence="2" id="KW-0732">Signal</keyword>
<gene>
    <name evidence="3" type="ORF">ACFOKF_01440</name>
</gene>